<dbReference type="Pfam" id="PF01261">
    <property type="entry name" value="AP_endonuc_2"/>
    <property type="match status" value="1"/>
</dbReference>
<feature type="domain" description="Xylose isomerase-like TIM barrel" evidence="1">
    <location>
        <begin position="51"/>
        <end position="201"/>
    </location>
</feature>
<organism evidence="2 3">
    <name type="scientific">Calycomorphotria hydatis</name>
    <dbReference type="NCBI Taxonomy" id="2528027"/>
    <lineage>
        <taxon>Bacteria</taxon>
        <taxon>Pseudomonadati</taxon>
        <taxon>Planctomycetota</taxon>
        <taxon>Planctomycetia</taxon>
        <taxon>Planctomycetales</taxon>
        <taxon>Planctomycetaceae</taxon>
        <taxon>Calycomorphotria</taxon>
    </lineage>
</organism>
<gene>
    <name evidence="2" type="ORF">V22_16300</name>
</gene>
<dbReference type="Gene3D" id="3.20.20.150">
    <property type="entry name" value="Divalent-metal-dependent TIM barrel enzymes"/>
    <property type="match status" value="1"/>
</dbReference>
<keyword evidence="3" id="KW-1185">Reference proteome</keyword>
<protein>
    <submittedName>
        <fullName evidence="2">Xylose isomerase-like TIM barrel</fullName>
    </submittedName>
</protein>
<dbReference type="InterPro" id="IPR013022">
    <property type="entry name" value="Xyl_isomerase-like_TIM-brl"/>
</dbReference>
<reference evidence="2 3" key="1">
    <citation type="submission" date="2019-02" db="EMBL/GenBank/DDBJ databases">
        <title>Deep-cultivation of Planctomycetes and their phenomic and genomic characterization uncovers novel biology.</title>
        <authorList>
            <person name="Wiegand S."/>
            <person name="Jogler M."/>
            <person name="Boedeker C."/>
            <person name="Pinto D."/>
            <person name="Vollmers J."/>
            <person name="Rivas-Marin E."/>
            <person name="Kohn T."/>
            <person name="Peeters S.H."/>
            <person name="Heuer A."/>
            <person name="Rast P."/>
            <person name="Oberbeckmann S."/>
            <person name="Bunk B."/>
            <person name="Jeske O."/>
            <person name="Meyerdierks A."/>
            <person name="Storesund J.E."/>
            <person name="Kallscheuer N."/>
            <person name="Luecker S."/>
            <person name="Lage O.M."/>
            <person name="Pohl T."/>
            <person name="Merkel B.J."/>
            <person name="Hornburger P."/>
            <person name="Mueller R.-W."/>
            <person name="Bruemmer F."/>
            <person name="Labrenz M."/>
            <person name="Spormann A.M."/>
            <person name="Op den Camp H."/>
            <person name="Overmann J."/>
            <person name="Amann R."/>
            <person name="Jetten M.S.M."/>
            <person name="Mascher T."/>
            <person name="Medema M.H."/>
            <person name="Devos D.P."/>
            <person name="Kaster A.-K."/>
            <person name="Ovreas L."/>
            <person name="Rohde M."/>
            <person name="Galperin M.Y."/>
            <person name="Jogler C."/>
        </authorList>
    </citation>
    <scope>NUCLEOTIDE SEQUENCE [LARGE SCALE GENOMIC DNA]</scope>
    <source>
        <strain evidence="2 3">V22</strain>
    </source>
</reference>
<evidence type="ECO:0000259" key="1">
    <source>
        <dbReference type="Pfam" id="PF01261"/>
    </source>
</evidence>
<dbReference type="GO" id="GO:0016853">
    <property type="term" value="F:isomerase activity"/>
    <property type="evidence" value="ECO:0007669"/>
    <property type="project" value="UniProtKB-KW"/>
</dbReference>
<dbReference type="SUPFAM" id="SSF51658">
    <property type="entry name" value="Xylose isomerase-like"/>
    <property type="match status" value="1"/>
</dbReference>
<evidence type="ECO:0000313" key="2">
    <source>
        <dbReference type="EMBL" id="QDT64396.1"/>
    </source>
</evidence>
<proteinExistence type="predicted"/>
<name>A0A517T7P3_9PLAN</name>
<keyword evidence="2" id="KW-0413">Isomerase</keyword>
<dbReference type="OrthoDB" id="9782626at2"/>
<dbReference type="RefSeq" id="WP_145261524.1">
    <property type="nucleotide sequence ID" value="NZ_CP036316.1"/>
</dbReference>
<dbReference type="KEGG" id="chya:V22_16300"/>
<dbReference type="AlphaFoldDB" id="A0A517T7P3"/>
<accession>A0A517T7P3</accession>
<dbReference type="EMBL" id="CP036316">
    <property type="protein sequence ID" value="QDT64396.1"/>
    <property type="molecule type" value="Genomic_DNA"/>
</dbReference>
<dbReference type="InterPro" id="IPR036237">
    <property type="entry name" value="Xyl_isomerase-like_sf"/>
</dbReference>
<evidence type="ECO:0000313" key="3">
    <source>
        <dbReference type="Proteomes" id="UP000319976"/>
    </source>
</evidence>
<dbReference type="Proteomes" id="UP000319976">
    <property type="component" value="Chromosome"/>
</dbReference>
<sequence length="315" mass="34862">MRTDHSIAALTSQQSVLTKGRLGKENFPQLNLSVFQTATYRWSLEKDLEGVREAGIPAIGLYRPKLQEISEDYAIDQIAASGLKVSSLSWIGGLVGSGKESLADAWYDVCETLKLASALDCQTVCVSVGARGAYTTRHARRLFVDAMRKMAMAAREYGVVLVIDPTTSAHVRQKPLIDGVSELPGLCEEIDSPNVGLVLDLERYGLQGCYTSCDRDLLRWTRLVRMTESVSRTESWSPHGPGEIHQDGPGRLLVALHRRGYTGHVELSSSSFRQLGGQNYSQSIFRFRDRLRPRHVAGTNSEVVSVKRDRLTAKP</sequence>